<dbReference type="GeneID" id="116189517"/>
<evidence type="ECO:0000256" key="5">
    <source>
        <dbReference type="ARBA" id="ARBA00022729"/>
    </source>
</evidence>
<feature type="signal peptide" evidence="6">
    <location>
        <begin position="1"/>
        <end position="24"/>
    </location>
</feature>
<keyword evidence="4 6" id="KW-0964">Secreted</keyword>
<evidence type="ECO:0000313" key="7">
    <source>
        <dbReference type="Proteomes" id="UP000515151"/>
    </source>
</evidence>
<evidence type="ECO:0000256" key="2">
    <source>
        <dbReference type="ARBA" id="ARBA00005581"/>
    </source>
</evidence>
<organism evidence="7 8">
    <name type="scientific">Punica granatum</name>
    <name type="common">Pomegranate</name>
    <dbReference type="NCBI Taxonomy" id="22663"/>
    <lineage>
        <taxon>Eukaryota</taxon>
        <taxon>Viridiplantae</taxon>
        <taxon>Streptophyta</taxon>
        <taxon>Embryophyta</taxon>
        <taxon>Tracheophyta</taxon>
        <taxon>Spermatophyta</taxon>
        <taxon>Magnoliopsida</taxon>
        <taxon>eudicotyledons</taxon>
        <taxon>Gunneridae</taxon>
        <taxon>Pentapetalae</taxon>
        <taxon>rosids</taxon>
        <taxon>malvids</taxon>
        <taxon>Myrtales</taxon>
        <taxon>Lythraceae</taxon>
        <taxon>Punica</taxon>
    </lineage>
</organism>
<evidence type="ECO:0000256" key="3">
    <source>
        <dbReference type="ARBA" id="ARBA00022471"/>
    </source>
</evidence>
<reference evidence="8" key="2">
    <citation type="submission" date="2025-08" db="UniProtKB">
        <authorList>
            <consortium name="RefSeq"/>
        </authorList>
    </citation>
    <scope>IDENTIFICATION</scope>
    <source>
        <tissue evidence="8">Leaf</tissue>
    </source>
</reference>
<sequence>MGLVNMNYLLVLVLCLVAADPLEAFFEHISVSISNQLPNGAPFTIHCKSKDDDLGTHVIGAGQSYEFSFRINFWETTLFFCGLGKQGGHVDFDIYKVPYRCDDCKWQVRGDAVVGLGMDPDSKDIVIPWK</sequence>
<dbReference type="OrthoDB" id="1727555at2759"/>
<evidence type="ECO:0000313" key="8">
    <source>
        <dbReference type="RefSeq" id="XP_031375063.1"/>
    </source>
</evidence>
<dbReference type="InterPro" id="IPR010264">
    <property type="entry name" value="Self-incomp_S1"/>
</dbReference>
<keyword evidence="3 6" id="KW-0713">Self-incompatibility</keyword>
<comment type="subcellular location">
    <subcellularLocation>
        <location evidence="1 6">Secreted</location>
    </subcellularLocation>
</comment>
<reference evidence="7" key="1">
    <citation type="journal article" date="2020" name="Plant Biotechnol. J.">
        <title>The pomegranate (Punica granatum L.) draft genome dissects genetic divergence between soft- and hard-seeded cultivars.</title>
        <authorList>
            <person name="Luo X."/>
            <person name="Li H."/>
            <person name="Wu Z."/>
            <person name="Yao W."/>
            <person name="Zhao P."/>
            <person name="Cao D."/>
            <person name="Yu H."/>
            <person name="Li K."/>
            <person name="Poudel K."/>
            <person name="Zhao D."/>
            <person name="Zhang F."/>
            <person name="Xia X."/>
            <person name="Chen L."/>
            <person name="Wang Q."/>
            <person name="Jing D."/>
            <person name="Cao S."/>
        </authorList>
    </citation>
    <scope>NUCLEOTIDE SEQUENCE [LARGE SCALE GENOMIC DNA]</scope>
    <source>
        <strain evidence="7">cv. Tunisia</strain>
    </source>
</reference>
<dbReference type="Pfam" id="PF05938">
    <property type="entry name" value="Self-incomp_S1"/>
    <property type="match status" value="1"/>
</dbReference>
<evidence type="ECO:0000256" key="4">
    <source>
        <dbReference type="ARBA" id="ARBA00022525"/>
    </source>
</evidence>
<dbReference type="PANTHER" id="PTHR31232:SF43">
    <property type="entry name" value="S-PROTEIN HOMOLOG 29-RELATED"/>
    <property type="match status" value="1"/>
</dbReference>
<keyword evidence="7" id="KW-1185">Reference proteome</keyword>
<dbReference type="GO" id="GO:0005576">
    <property type="term" value="C:extracellular region"/>
    <property type="evidence" value="ECO:0007669"/>
    <property type="project" value="UniProtKB-SubCell"/>
</dbReference>
<evidence type="ECO:0000256" key="6">
    <source>
        <dbReference type="RuleBase" id="RU367044"/>
    </source>
</evidence>
<gene>
    <name evidence="8" type="primary">LOC116189517</name>
</gene>
<name>A0A6P8C0Y8_PUNGR</name>
<feature type="chain" id="PRO_5028514197" description="S-protein homolog" evidence="6">
    <location>
        <begin position="25"/>
        <end position="130"/>
    </location>
</feature>
<dbReference type="PANTHER" id="PTHR31232">
    <property type="match status" value="1"/>
</dbReference>
<protein>
    <recommendedName>
        <fullName evidence="6">S-protein homolog</fullName>
    </recommendedName>
</protein>
<comment type="similarity">
    <text evidence="2 6">Belongs to the plant self-incompatibility (S1) protein family.</text>
</comment>
<dbReference type="GO" id="GO:0060320">
    <property type="term" value="P:rejection of self pollen"/>
    <property type="evidence" value="ECO:0007669"/>
    <property type="project" value="UniProtKB-KW"/>
</dbReference>
<accession>A0A6P8C0Y8</accession>
<keyword evidence="5 6" id="KW-0732">Signal</keyword>
<proteinExistence type="inferred from homology"/>
<evidence type="ECO:0000256" key="1">
    <source>
        <dbReference type="ARBA" id="ARBA00004613"/>
    </source>
</evidence>
<dbReference type="Proteomes" id="UP000515151">
    <property type="component" value="Chromosome 8"/>
</dbReference>
<dbReference type="RefSeq" id="XP_031375063.1">
    <property type="nucleotide sequence ID" value="XM_031519203.1"/>
</dbReference>
<dbReference type="AlphaFoldDB" id="A0A6P8C0Y8"/>